<dbReference type="OrthoDB" id="9810373at2"/>
<dbReference type="GO" id="GO:0005525">
    <property type="term" value="F:GTP binding"/>
    <property type="evidence" value="ECO:0007669"/>
    <property type="project" value="InterPro"/>
</dbReference>
<sequence length="348" mass="37601">MKIGLVGMPGAGKSTVFGALTGLSVETGFGASASKQNIGTVKVPDERVDALAKLYTPKKTTYAECVFTDVGGGGNQGSASIDRATLNAMREVDALCQVVRAFPDATGKAADPADEIVELETECILADLDLVERRVQRLTKDRSNPRELALLERVQAHLEAEKPVRGFELDDTEIKLLSGYRLLSQKPLLLVLNVTEDEASGEPPAEIAKAASDRGLGLVVLSAQIEMDIAQMPEDEQPDFLASMGLEAPAKNRFVRAAYELIDLVSMLTAGPDECRAWPIPRGSKAPRAAGKIHSDIERGFIRAEVVPWQDLVALGSEAKCRDAGKLRVEGKEYIMQDGDVVHFRFNV</sequence>
<keyword evidence="2" id="KW-0547">Nucleotide-binding</keyword>
<evidence type="ECO:0000256" key="2">
    <source>
        <dbReference type="ARBA" id="ARBA00022741"/>
    </source>
</evidence>
<dbReference type="AlphaFoldDB" id="D0LU81"/>
<dbReference type="Pfam" id="PF06071">
    <property type="entry name" value="YchF-GTPase_C"/>
    <property type="match status" value="1"/>
</dbReference>
<dbReference type="InterPro" id="IPR013029">
    <property type="entry name" value="YchF_C"/>
</dbReference>
<evidence type="ECO:0000259" key="4">
    <source>
        <dbReference type="Pfam" id="PF01926"/>
    </source>
</evidence>
<dbReference type="FunFam" id="3.10.20.30:FF:000001">
    <property type="entry name" value="Ribosome-binding ATPase YchF"/>
    <property type="match status" value="1"/>
</dbReference>
<dbReference type="STRING" id="502025.Hoch_4956"/>
<dbReference type="SUPFAM" id="SSF52540">
    <property type="entry name" value="P-loop containing nucleoside triphosphate hydrolases"/>
    <property type="match status" value="1"/>
</dbReference>
<evidence type="ECO:0000256" key="1">
    <source>
        <dbReference type="ARBA" id="ARBA00022723"/>
    </source>
</evidence>
<feature type="domain" description="G" evidence="4">
    <location>
        <begin position="2"/>
        <end position="107"/>
    </location>
</feature>
<dbReference type="GO" id="GO:0005524">
    <property type="term" value="F:ATP binding"/>
    <property type="evidence" value="ECO:0007669"/>
    <property type="project" value="UniProtKB-KW"/>
</dbReference>
<dbReference type="InterPro" id="IPR012676">
    <property type="entry name" value="TGS-like"/>
</dbReference>
<dbReference type="CDD" id="cd04867">
    <property type="entry name" value="TGS_YchF_OLA1"/>
    <property type="match status" value="1"/>
</dbReference>
<dbReference type="SUPFAM" id="SSF81271">
    <property type="entry name" value="TGS-like"/>
    <property type="match status" value="1"/>
</dbReference>
<accession>D0LU81</accession>
<dbReference type="Gene3D" id="3.10.20.30">
    <property type="match status" value="1"/>
</dbReference>
<dbReference type="Gene3D" id="3.40.50.300">
    <property type="entry name" value="P-loop containing nucleotide triphosphate hydrolases"/>
    <property type="match status" value="1"/>
</dbReference>
<dbReference type="HOGENOM" id="CLU_018395_0_1_7"/>
<gene>
    <name evidence="6" type="ordered locus">Hoch_4956</name>
</gene>
<name>D0LU81_HALO1</name>
<dbReference type="Proteomes" id="UP000001880">
    <property type="component" value="Chromosome"/>
</dbReference>
<reference evidence="6 7" key="1">
    <citation type="journal article" date="2010" name="Stand. Genomic Sci.">
        <title>Complete genome sequence of Haliangium ochraceum type strain (SMP-2).</title>
        <authorList>
            <consortium name="US DOE Joint Genome Institute (JGI-PGF)"/>
            <person name="Ivanova N."/>
            <person name="Daum C."/>
            <person name="Lang E."/>
            <person name="Abt B."/>
            <person name="Kopitz M."/>
            <person name="Saunders E."/>
            <person name="Lapidus A."/>
            <person name="Lucas S."/>
            <person name="Glavina Del Rio T."/>
            <person name="Nolan M."/>
            <person name="Tice H."/>
            <person name="Copeland A."/>
            <person name="Cheng J.F."/>
            <person name="Chen F."/>
            <person name="Bruce D."/>
            <person name="Goodwin L."/>
            <person name="Pitluck S."/>
            <person name="Mavromatis K."/>
            <person name="Pati A."/>
            <person name="Mikhailova N."/>
            <person name="Chen A."/>
            <person name="Palaniappan K."/>
            <person name="Land M."/>
            <person name="Hauser L."/>
            <person name="Chang Y.J."/>
            <person name="Jeffries C.D."/>
            <person name="Detter J.C."/>
            <person name="Brettin T."/>
            <person name="Rohde M."/>
            <person name="Goker M."/>
            <person name="Bristow J."/>
            <person name="Markowitz V."/>
            <person name="Eisen J.A."/>
            <person name="Hugenholtz P."/>
            <person name="Kyrpides N.C."/>
            <person name="Klenk H.P."/>
        </authorList>
    </citation>
    <scope>NUCLEOTIDE SEQUENCE [LARGE SCALE GENOMIC DNA]</scope>
    <source>
        <strain evidence="7">DSM 14365 / CIP 107738 / JCM 11303 / AJ 13395 / SMP-2</strain>
    </source>
</reference>
<evidence type="ECO:0000256" key="3">
    <source>
        <dbReference type="ARBA" id="ARBA00022840"/>
    </source>
</evidence>
<dbReference type="PRINTS" id="PR00326">
    <property type="entry name" value="GTP1OBG"/>
</dbReference>
<dbReference type="InterPro" id="IPR004396">
    <property type="entry name" value="ATPase_YchF/OLA1"/>
</dbReference>
<dbReference type="PANTHER" id="PTHR23305">
    <property type="entry name" value="OBG GTPASE FAMILY"/>
    <property type="match status" value="1"/>
</dbReference>
<dbReference type="Pfam" id="PF01926">
    <property type="entry name" value="MMR_HSR1"/>
    <property type="match status" value="1"/>
</dbReference>
<dbReference type="KEGG" id="hoh:Hoch_4956"/>
<dbReference type="InterPro" id="IPR012675">
    <property type="entry name" value="Beta-grasp_dom_sf"/>
</dbReference>
<feature type="domain" description="YchF C-terminal" evidence="5">
    <location>
        <begin position="264"/>
        <end position="347"/>
    </location>
</feature>
<dbReference type="Gene3D" id="1.10.150.300">
    <property type="entry name" value="TGS-like domain"/>
    <property type="match status" value="1"/>
</dbReference>
<proteinExistence type="predicted"/>
<dbReference type="RefSeq" id="WP_012830037.1">
    <property type="nucleotide sequence ID" value="NC_013440.1"/>
</dbReference>
<dbReference type="InterPro" id="IPR023192">
    <property type="entry name" value="TGS-like_dom_sf"/>
</dbReference>
<dbReference type="GO" id="GO:0016887">
    <property type="term" value="F:ATP hydrolysis activity"/>
    <property type="evidence" value="ECO:0007669"/>
    <property type="project" value="InterPro"/>
</dbReference>
<protein>
    <submittedName>
        <fullName evidence="6">GTP-binding protein YchF</fullName>
    </submittedName>
</protein>
<evidence type="ECO:0000313" key="6">
    <source>
        <dbReference type="EMBL" id="ACY17445.1"/>
    </source>
</evidence>
<evidence type="ECO:0000313" key="7">
    <source>
        <dbReference type="Proteomes" id="UP000001880"/>
    </source>
</evidence>
<dbReference type="GO" id="GO:0046872">
    <property type="term" value="F:metal ion binding"/>
    <property type="evidence" value="ECO:0007669"/>
    <property type="project" value="UniProtKB-KW"/>
</dbReference>
<evidence type="ECO:0000259" key="5">
    <source>
        <dbReference type="Pfam" id="PF06071"/>
    </source>
</evidence>
<keyword evidence="3" id="KW-0067">ATP-binding</keyword>
<dbReference type="PIRSF" id="PIRSF006641">
    <property type="entry name" value="CHP00092"/>
    <property type="match status" value="1"/>
</dbReference>
<keyword evidence="7" id="KW-1185">Reference proteome</keyword>
<dbReference type="eggNOG" id="COG0012">
    <property type="taxonomic scope" value="Bacteria"/>
</dbReference>
<dbReference type="PANTHER" id="PTHR23305:SF18">
    <property type="entry name" value="OBG-TYPE G DOMAIN-CONTAINING PROTEIN"/>
    <property type="match status" value="1"/>
</dbReference>
<dbReference type="EMBL" id="CP001804">
    <property type="protein sequence ID" value="ACY17445.1"/>
    <property type="molecule type" value="Genomic_DNA"/>
</dbReference>
<dbReference type="InterPro" id="IPR006073">
    <property type="entry name" value="GTP-bd"/>
</dbReference>
<dbReference type="InterPro" id="IPR027417">
    <property type="entry name" value="P-loop_NTPase"/>
</dbReference>
<dbReference type="GO" id="GO:0005737">
    <property type="term" value="C:cytoplasm"/>
    <property type="evidence" value="ECO:0007669"/>
    <property type="project" value="TreeGrafter"/>
</dbReference>
<organism evidence="6 7">
    <name type="scientific">Haliangium ochraceum (strain DSM 14365 / JCM 11303 / SMP-2)</name>
    <dbReference type="NCBI Taxonomy" id="502025"/>
    <lineage>
        <taxon>Bacteria</taxon>
        <taxon>Pseudomonadati</taxon>
        <taxon>Myxococcota</taxon>
        <taxon>Polyangia</taxon>
        <taxon>Haliangiales</taxon>
        <taxon>Kofleriaceae</taxon>
        <taxon>Haliangium</taxon>
    </lineage>
</organism>
<keyword evidence="1" id="KW-0479">Metal-binding</keyword>